<evidence type="ECO:0000313" key="2">
    <source>
        <dbReference type="Proteomes" id="UP000290244"/>
    </source>
</evidence>
<dbReference type="Proteomes" id="UP000290244">
    <property type="component" value="Chromosome"/>
</dbReference>
<dbReference type="Gene3D" id="3.40.630.40">
    <property type="entry name" value="Zn-dependent exopeptidases"/>
    <property type="match status" value="1"/>
</dbReference>
<accession>A0A4P6PAL7</accession>
<evidence type="ECO:0000313" key="1">
    <source>
        <dbReference type="EMBL" id="QBG36685.1"/>
    </source>
</evidence>
<proteinExistence type="predicted"/>
<keyword evidence="2" id="KW-1185">Reference proteome</keyword>
<dbReference type="OrthoDB" id="8716700at2"/>
<dbReference type="InterPro" id="IPR010247">
    <property type="entry name" value="HutG_amidohyd"/>
</dbReference>
<dbReference type="EMBL" id="CP034759">
    <property type="protein sequence ID" value="QBG36685.1"/>
    <property type="molecule type" value="Genomic_DNA"/>
</dbReference>
<sequence>MNISYQLTQGQIGMLISMPHNGQLIPDDIASTMTEKAKLVPDTDWYMDKLYDFAQAMGIATIIPKYSRYVIDLNRDISGVNLYPGANSTELCPTTAFDLSPLYLDGKSPNEAEIQRRIKNYWQPYHQAIADTLADMRQQYERVVLLDAHSILSHVPRFFAGKLPDFNFGNADGQSCSQALIDKVSALDLSPYSSVVNGRFKGGYITRAYGQPEQGIHAIQLELSQYTYMDEPSDQYNQQKAEQVKVKLQQFVTCLADFANAKS</sequence>
<dbReference type="KEGG" id="lsd:EMK97_13630"/>
<protein>
    <submittedName>
        <fullName evidence="1">N-formylglutamate deformylase</fullName>
        <ecNumber evidence="1">3.5.1.68</ecNumber>
    </submittedName>
</protein>
<dbReference type="SUPFAM" id="SSF53187">
    <property type="entry name" value="Zn-dependent exopeptidases"/>
    <property type="match status" value="1"/>
</dbReference>
<dbReference type="EC" id="3.5.1.68" evidence="1"/>
<dbReference type="Pfam" id="PF05013">
    <property type="entry name" value="FGase"/>
    <property type="match status" value="1"/>
</dbReference>
<dbReference type="RefSeq" id="WP_130603072.1">
    <property type="nucleotide sequence ID" value="NZ_CP034759.1"/>
</dbReference>
<reference evidence="1 2" key="1">
    <citation type="submission" date="2018-12" db="EMBL/GenBank/DDBJ databases">
        <title>Complete genome of Litorilituus sediminis.</title>
        <authorList>
            <person name="Liu A."/>
            <person name="Rong J."/>
        </authorList>
    </citation>
    <scope>NUCLEOTIDE SEQUENCE [LARGE SCALE GENOMIC DNA]</scope>
    <source>
        <strain evidence="1 2">JCM 17549</strain>
    </source>
</reference>
<dbReference type="AlphaFoldDB" id="A0A4P6PAL7"/>
<name>A0A4P6PAL7_9GAMM</name>
<organism evidence="1 2">
    <name type="scientific">Litorilituus sediminis</name>
    <dbReference type="NCBI Taxonomy" id="718192"/>
    <lineage>
        <taxon>Bacteria</taxon>
        <taxon>Pseudomonadati</taxon>
        <taxon>Pseudomonadota</taxon>
        <taxon>Gammaproteobacteria</taxon>
        <taxon>Alteromonadales</taxon>
        <taxon>Colwelliaceae</taxon>
        <taxon>Litorilituus</taxon>
    </lineage>
</organism>
<dbReference type="NCBIfam" id="TIGR02017">
    <property type="entry name" value="hutG_amidohyd"/>
    <property type="match status" value="1"/>
</dbReference>
<gene>
    <name evidence="1" type="primary">hutG</name>
    <name evidence="1" type="ORF">EMK97_13630</name>
</gene>
<keyword evidence="1" id="KW-0378">Hydrolase</keyword>
<dbReference type="InterPro" id="IPR007709">
    <property type="entry name" value="N-FG_amidohydro"/>
</dbReference>
<dbReference type="GO" id="GO:0050129">
    <property type="term" value="F:N-formylglutamate deformylase activity"/>
    <property type="evidence" value="ECO:0007669"/>
    <property type="project" value="UniProtKB-EC"/>
</dbReference>